<organism evidence="2 3">
    <name type="scientific">Stentor coeruleus</name>
    <dbReference type="NCBI Taxonomy" id="5963"/>
    <lineage>
        <taxon>Eukaryota</taxon>
        <taxon>Sar</taxon>
        <taxon>Alveolata</taxon>
        <taxon>Ciliophora</taxon>
        <taxon>Postciliodesmatophora</taxon>
        <taxon>Heterotrichea</taxon>
        <taxon>Heterotrichida</taxon>
        <taxon>Stentoridae</taxon>
        <taxon>Stentor</taxon>
    </lineage>
</organism>
<evidence type="ECO:0000313" key="2">
    <source>
        <dbReference type="EMBL" id="OMJ71037.1"/>
    </source>
</evidence>
<evidence type="ECO:0000256" key="1">
    <source>
        <dbReference type="SAM" id="MobiDB-lite"/>
    </source>
</evidence>
<protein>
    <submittedName>
        <fullName evidence="2">Uncharacterized protein</fullName>
    </submittedName>
</protein>
<accession>A0A1R2B2R7</accession>
<keyword evidence="3" id="KW-1185">Reference proteome</keyword>
<reference evidence="2 3" key="1">
    <citation type="submission" date="2016-11" db="EMBL/GenBank/DDBJ databases">
        <title>The macronuclear genome of Stentor coeruleus: a giant cell with tiny introns.</title>
        <authorList>
            <person name="Slabodnick M."/>
            <person name="Ruby J.G."/>
            <person name="Reiff S.B."/>
            <person name="Swart E.C."/>
            <person name="Gosai S."/>
            <person name="Prabakaran S."/>
            <person name="Witkowska E."/>
            <person name="Larue G.E."/>
            <person name="Fisher S."/>
            <person name="Freeman R.M."/>
            <person name="Gunawardena J."/>
            <person name="Chu W."/>
            <person name="Stover N.A."/>
            <person name="Gregory B.D."/>
            <person name="Nowacki M."/>
            <person name="Derisi J."/>
            <person name="Roy S.W."/>
            <person name="Marshall W.F."/>
            <person name="Sood P."/>
        </authorList>
    </citation>
    <scope>NUCLEOTIDE SEQUENCE [LARGE SCALE GENOMIC DNA]</scope>
    <source>
        <strain evidence="2">WM001</strain>
    </source>
</reference>
<feature type="region of interest" description="Disordered" evidence="1">
    <location>
        <begin position="1"/>
        <end position="29"/>
    </location>
</feature>
<proteinExistence type="predicted"/>
<dbReference type="EMBL" id="MPUH01001029">
    <property type="protein sequence ID" value="OMJ71037.1"/>
    <property type="molecule type" value="Genomic_DNA"/>
</dbReference>
<sequence>MVKEKLISEIFSDQPCSPSDPKPNRLNSPLKKKLPFLTIFSKKSSKNSNSSPKLCPEHSKFFYSHIQPQLGSRFLKGIQGKMRVRQSKSPSPERNYSNLRGSHENKIIKFNSQQDELIAEFLQESPRIQNSATEKKQFHKKHFKVLSPSSKKANPNIFCNLTSSQREAKITIDSEKFTSLKKHKSAPITLKPITNIIKTKSNKRDKALLRRFTNEFTSLCGDTGFSSTGFLNYSKFCWILNKLKFIEDSFNKSEEERELVLKAWKMLGGNEEGKVKIDNLYIFLLGIMNIDAKIDQPVVSPNSRYRRGLLSFSKKDVAKIHKEFMCFYVNRTEEKELENIQLNESNFSPDEIVSGGETPEIIVDEVKNNLPFNNEKHDDEHGKVLELPIKYPSSFKLIKRISLRKLSATPKDNEFKLIISVLDLKNDQNIFNHVHRSTQSISDNTLKNLSFNSDSEDIKIKPLLTPQSKCEPRLFINKIRFEKVKNIRNEHDSKNETNNSVSYKTLNSVKFKFPDSRDNSGILLNVSHELTSDENRKIK</sequence>
<comment type="caution">
    <text evidence="2">The sequence shown here is derived from an EMBL/GenBank/DDBJ whole genome shotgun (WGS) entry which is preliminary data.</text>
</comment>
<dbReference type="AlphaFoldDB" id="A0A1R2B2R7"/>
<gene>
    <name evidence="2" type="ORF">SteCoe_30859</name>
</gene>
<name>A0A1R2B2R7_9CILI</name>
<dbReference type="Proteomes" id="UP000187209">
    <property type="component" value="Unassembled WGS sequence"/>
</dbReference>
<evidence type="ECO:0000313" key="3">
    <source>
        <dbReference type="Proteomes" id="UP000187209"/>
    </source>
</evidence>